<feature type="transmembrane region" description="Helical" evidence="3">
    <location>
        <begin position="39"/>
        <end position="55"/>
    </location>
</feature>
<keyword evidence="3" id="KW-1133">Transmembrane helix</keyword>
<evidence type="ECO:0000259" key="4">
    <source>
        <dbReference type="Pfam" id="PF17101"/>
    </source>
</evidence>
<keyword evidence="1" id="KW-0808">Transferase</keyword>
<dbReference type="PANTHER" id="PTHR24045">
    <property type="match status" value="1"/>
</dbReference>
<name>A0ABR4PYT2_9HELO</name>
<dbReference type="PANTHER" id="PTHR24045:SF0">
    <property type="entry name" value="N-ACETYLGLUCOSAMINE-1-PHOSPHOTRANSFERASE SUBUNITS ALPHA_BETA"/>
    <property type="match status" value="1"/>
</dbReference>
<keyword evidence="3" id="KW-0472">Membrane</keyword>
<evidence type="ECO:0000313" key="5">
    <source>
        <dbReference type="EMBL" id="KAL3428411.1"/>
    </source>
</evidence>
<keyword evidence="3" id="KW-0812">Transmembrane</keyword>
<feature type="compositionally biased region" description="Pro residues" evidence="2">
    <location>
        <begin position="84"/>
        <end position="104"/>
    </location>
</feature>
<sequence length="791" mass="91040">MPRVRHNINMHFDHRPYQSDATSKYHEKPWQRAKSRNRRIYLIITLLFCFFFWQFCKPTSDPEYPILETQHTSKESLQENARRYPPPPIRGPVPNAPPEPPIDAPEPEKRMGPDASVQIPVFELKQPAAGNKKLEDVTNYTPEEEDDTEETDLKRIAVLPKDKEPLSAADGLAVHASGTGSEPDSIPKGRDPTRFPTYSEYASQAETADSLPDIIHMPFEDTTMDVILEGWEDEWFAEAKFDANRWGNLKEPKIDFVYTWVNGSDVAFQDTIYPYELNSSLNDQDGQWLRSHRLNRYRDWDELRFSVRSIEKHAATFRNKIQILVNAIGDETASRATMDNPSQIVGRQVPLWMKEDQVTQNVVEILSQEDFFDEKEAACLPTFNSLTIENQIYNTKSDTDRFFAMSDDMLLGKAHSASDLYSPLFGATMGFKTNGYNTRDPPTDTDARRFGEKPYLIYTSWLLNRRFGERKRKGQVHFGHSLSRSVTREAINSFPRPALQSTCQRFRGETGFQLYSWFVAFHYTIERHREALLWSYIVLRSDQDGDGNLDWSERQAMMTELEDGISQEGNSTFRTRQYYKVGELLEEAGLEAPKVNLDTLWTSLDGPAAIQNIDCQEFDVNECIAPGFSSSNSDKFHKNHVFSTASIFDRMSRQEPKCGDCLIKLVLNRAEQGYEPLLPRKSSPAWMRELIIKALKKYQYTIIEPDALFVMVTDAEQVKNVLLKRLVKDQRQVGQLCLNDDVATGDRYAISQVRKYMIRLLRGIAPDPSQFEATFEEGREDPDQNLDVHEV</sequence>
<feature type="region of interest" description="Disordered" evidence="2">
    <location>
        <begin position="72"/>
        <end position="112"/>
    </location>
</feature>
<feature type="domain" description="Stealth protein CR1 conserved region 1" evidence="4">
    <location>
        <begin position="252"/>
        <end position="278"/>
    </location>
</feature>
<protein>
    <recommendedName>
        <fullName evidence="4">Stealth protein CR1 conserved region 1 domain-containing protein</fullName>
    </recommendedName>
</protein>
<dbReference type="Proteomes" id="UP001629113">
    <property type="component" value="Unassembled WGS sequence"/>
</dbReference>
<evidence type="ECO:0000256" key="1">
    <source>
        <dbReference type="ARBA" id="ARBA00022679"/>
    </source>
</evidence>
<reference evidence="5 6" key="1">
    <citation type="submission" date="2024-06" db="EMBL/GenBank/DDBJ databases">
        <title>Complete genome of Phlyctema vagabunda strain 19-DSS-EL-015.</title>
        <authorList>
            <person name="Fiorenzani C."/>
        </authorList>
    </citation>
    <scope>NUCLEOTIDE SEQUENCE [LARGE SCALE GENOMIC DNA]</scope>
    <source>
        <strain evidence="5 6">19-DSS-EL-015</strain>
    </source>
</reference>
<organism evidence="5 6">
    <name type="scientific">Phlyctema vagabunda</name>
    <dbReference type="NCBI Taxonomy" id="108571"/>
    <lineage>
        <taxon>Eukaryota</taxon>
        <taxon>Fungi</taxon>
        <taxon>Dikarya</taxon>
        <taxon>Ascomycota</taxon>
        <taxon>Pezizomycotina</taxon>
        <taxon>Leotiomycetes</taxon>
        <taxon>Helotiales</taxon>
        <taxon>Dermateaceae</taxon>
        <taxon>Phlyctema</taxon>
    </lineage>
</organism>
<keyword evidence="6" id="KW-1185">Reference proteome</keyword>
<proteinExistence type="predicted"/>
<comment type="caution">
    <text evidence="5">The sequence shown here is derived from an EMBL/GenBank/DDBJ whole genome shotgun (WGS) entry which is preliminary data.</text>
</comment>
<gene>
    <name evidence="5" type="ORF">PVAG01_01920</name>
</gene>
<dbReference type="InterPro" id="IPR031358">
    <property type="entry name" value="Stealth_CR1"/>
</dbReference>
<dbReference type="InterPro" id="IPR047141">
    <property type="entry name" value="Stealth"/>
</dbReference>
<dbReference type="EMBL" id="JBFCZG010000001">
    <property type="protein sequence ID" value="KAL3428411.1"/>
    <property type="molecule type" value="Genomic_DNA"/>
</dbReference>
<dbReference type="Pfam" id="PF17101">
    <property type="entry name" value="Stealth_CR1"/>
    <property type="match status" value="1"/>
</dbReference>
<evidence type="ECO:0000256" key="2">
    <source>
        <dbReference type="SAM" id="MobiDB-lite"/>
    </source>
</evidence>
<accession>A0ABR4PYT2</accession>
<evidence type="ECO:0000313" key="6">
    <source>
        <dbReference type="Proteomes" id="UP001629113"/>
    </source>
</evidence>
<evidence type="ECO:0000256" key="3">
    <source>
        <dbReference type="SAM" id="Phobius"/>
    </source>
</evidence>
<feature type="compositionally biased region" description="Basic and acidic residues" evidence="2">
    <location>
        <begin position="72"/>
        <end position="82"/>
    </location>
</feature>